<protein>
    <submittedName>
        <fullName evidence="5">Acyl-CoA synthetase (AMP-forming)/AMP-acid ligase II</fullName>
    </submittedName>
</protein>
<dbReference type="PRINTS" id="PR00154">
    <property type="entry name" value="AMPBINDING"/>
</dbReference>
<evidence type="ECO:0000256" key="2">
    <source>
        <dbReference type="ARBA" id="ARBA00022598"/>
    </source>
</evidence>
<dbReference type="Proteomes" id="UP000316706">
    <property type="component" value="Unassembled WGS sequence"/>
</dbReference>
<dbReference type="GO" id="GO:0016878">
    <property type="term" value="F:acid-thiol ligase activity"/>
    <property type="evidence" value="ECO:0007669"/>
    <property type="project" value="UniProtKB-ARBA"/>
</dbReference>
<accession>A0A543IDV0</accession>
<dbReference type="EMBL" id="VFPO01000001">
    <property type="protein sequence ID" value="TQM68758.1"/>
    <property type="molecule type" value="Genomic_DNA"/>
</dbReference>
<feature type="domain" description="AMP-dependent synthetase/ligase" evidence="3">
    <location>
        <begin position="11"/>
        <end position="346"/>
    </location>
</feature>
<dbReference type="PANTHER" id="PTHR43767">
    <property type="entry name" value="LONG-CHAIN-FATTY-ACID--COA LIGASE"/>
    <property type="match status" value="1"/>
</dbReference>
<evidence type="ECO:0000313" key="6">
    <source>
        <dbReference type="Proteomes" id="UP000316706"/>
    </source>
</evidence>
<dbReference type="PROSITE" id="PS00455">
    <property type="entry name" value="AMP_BINDING"/>
    <property type="match status" value="1"/>
</dbReference>
<dbReference type="InterPro" id="IPR025110">
    <property type="entry name" value="AMP-bd_C"/>
</dbReference>
<keyword evidence="6" id="KW-1185">Reference proteome</keyword>
<dbReference type="InterPro" id="IPR020459">
    <property type="entry name" value="AMP-binding"/>
</dbReference>
<dbReference type="InterPro" id="IPR020845">
    <property type="entry name" value="AMP-binding_CS"/>
</dbReference>
<organism evidence="5 6">
    <name type="scientific">Actinomadura hallensis</name>
    <dbReference type="NCBI Taxonomy" id="337895"/>
    <lineage>
        <taxon>Bacteria</taxon>
        <taxon>Bacillati</taxon>
        <taxon>Actinomycetota</taxon>
        <taxon>Actinomycetes</taxon>
        <taxon>Streptosporangiales</taxon>
        <taxon>Thermomonosporaceae</taxon>
        <taxon>Actinomadura</taxon>
    </lineage>
</organism>
<evidence type="ECO:0000256" key="1">
    <source>
        <dbReference type="ARBA" id="ARBA00006432"/>
    </source>
</evidence>
<feature type="domain" description="AMP-binding enzyme C-terminal" evidence="4">
    <location>
        <begin position="396"/>
        <end position="471"/>
    </location>
</feature>
<dbReference type="OrthoDB" id="4363623at2"/>
<dbReference type="Pfam" id="PF00501">
    <property type="entry name" value="AMP-binding"/>
    <property type="match status" value="1"/>
</dbReference>
<evidence type="ECO:0000259" key="3">
    <source>
        <dbReference type="Pfam" id="PF00501"/>
    </source>
</evidence>
<dbReference type="InterPro" id="IPR045851">
    <property type="entry name" value="AMP-bd_C_sf"/>
</dbReference>
<dbReference type="Gene3D" id="3.40.50.12780">
    <property type="entry name" value="N-terminal domain of ligase-like"/>
    <property type="match status" value="1"/>
</dbReference>
<name>A0A543IDV0_9ACTN</name>
<dbReference type="AlphaFoldDB" id="A0A543IDV0"/>
<comment type="caution">
    <text evidence="5">The sequence shown here is derived from an EMBL/GenBank/DDBJ whole genome shotgun (WGS) entry which is preliminary data.</text>
</comment>
<dbReference type="Pfam" id="PF13193">
    <property type="entry name" value="AMP-binding_C"/>
    <property type="match status" value="1"/>
</dbReference>
<dbReference type="PANTHER" id="PTHR43767:SF1">
    <property type="entry name" value="NONRIBOSOMAL PEPTIDE SYNTHASE PES1 (EUROFUNG)-RELATED"/>
    <property type="match status" value="1"/>
</dbReference>
<evidence type="ECO:0000259" key="4">
    <source>
        <dbReference type="Pfam" id="PF13193"/>
    </source>
</evidence>
<dbReference type="InterPro" id="IPR042099">
    <property type="entry name" value="ANL_N_sf"/>
</dbReference>
<gene>
    <name evidence="5" type="ORF">FHX41_2422</name>
</gene>
<comment type="similarity">
    <text evidence="1">Belongs to the ATP-dependent AMP-binding enzyme family.</text>
</comment>
<keyword evidence="2 5" id="KW-0436">Ligase</keyword>
<dbReference type="RefSeq" id="WP_141968437.1">
    <property type="nucleotide sequence ID" value="NZ_VFPO01000001.1"/>
</dbReference>
<dbReference type="InterPro" id="IPR000873">
    <property type="entry name" value="AMP-dep_synth/lig_dom"/>
</dbReference>
<evidence type="ECO:0000313" key="5">
    <source>
        <dbReference type="EMBL" id="TQM68758.1"/>
    </source>
</evidence>
<dbReference type="FunFam" id="3.30.300.30:FF:000008">
    <property type="entry name" value="2,3-dihydroxybenzoate-AMP ligase"/>
    <property type="match status" value="1"/>
</dbReference>
<dbReference type="InterPro" id="IPR050237">
    <property type="entry name" value="ATP-dep_AMP-bd_enzyme"/>
</dbReference>
<sequence length="483" mass="51031">MTLDYFPWVLAARFTDSPAVRDRRTELTFTQLDARVAAVSSQFAAHGIGHGDVVAVMLPNRVELVLAMFAAWRLGAVVTPVNPAFTSVEAGHQLEDAGAVLVVNESGEELRPGAPSIAVGDLATEPVGPVGEPAPVAPTDLALLIYTSGSTGRPKGVMISHANTDVMTATIGEAVELTADDHCLLVLPLFHANALMVSLLATLRVGGQLSILESFSASGFLDEVERLRPTFFSAVPTIYALLVTKVDGRDMSSLRFVVCGAAPATRELLAACEEKLGVPVLEGYGLTEGTCASTLNPLHGPRKAGTVGKALPGQRIRIVDEDLQDVPTGTSGEVLISGDVVMSGYLGNPEATAETVVDGWLRTGDVGRLDEDGYLTLVDRIKDMIIRGGENLYPKEIENAIGSLPGVLEVAVVGKPDAVLGEVPVAFIVPYPDANLTPEDVIDHCKSRLTRVKVPTEVTILTELPKNPVGKIDKPTLRNTLSA</sequence>
<reference evidence="5 6" key="1">
    <citation type="submission" date="2019-06" db="EMBL/GenBank/DDBJ databases">
        <title>Sequencing the genomes of 1000 actinobacteria strains.</title>
        <authorList>
            <person name="Klenk H.-P."/>
        </authorList>
    </citation>
    <scope>NUCLEOTIDE SEQUENCE [LARGE SCALE GENOMIC DNA]</scope>
    <source>
        <strain evidence="5 6">DSM 45043</strain>
    </source>
</reference>
<dbReference type="SUPFAM" id="SSF56801">
    <property type="entry name" value="Acetyl-CoA synthetase-like"/>
    <property type="match status" value="1"/>
</dbReference>
<proteinExistence type="inferred from homology"/>
<dbReference type="Gene3D" id="3.30.300.30">
    <property type="match status" value="1"/>
</dbReference>